<keyword evidence="9" id="KW-1185">Reference proteome</keyword>
<dbReference type="InterPro" id="IPR027417">
    <property type="entry name" value="P-loop_NTPase"/>
</dbReference>
<dbReference type="InterPro" id="IPR033756">
    <property type="entry name" value="YlxH/NBP35"/>
</dbReference>
<keyword evidence="1 6" id="KW-0479">Metal-binding</keyword>
<dbReference type="InterPro" id="IPR034904">
    <property type="entry name" value="FSCA_dom_sf"/>
</dbReference>
<dbReference type="InterPro" id="IPR019591">
    <property type="entry name" value="Mrp/NBP35_ATP-bd"/>
</dbReference>
<dbReference type="SUPFAM" id="SSF52540">
    <property type="entry name" value="P-loop containing nucleoside triphosphate hydrolases"/>
    <property type="match status" value="1"/>
</dbReference>
<dbReference type="HAMAP" id="MF_02040">
    <property type="entry name" value="Mrp_NBP35"/>
    <property type="match status" value="1"/>
</dbReference>
<evidence type="ECO:0000256" key="4">
    <source>
        <dbReference type="ARBA" id="ARBA00023004"/>
    </source>
</evidence>
<evidence type="ECO:0000256" key="2">
    <source>
        <dbReference type="ARBA" id="ARBA00022741"/>
    </source>
</evidence>
<keyword evidence="2 6" id="KW-0547">Nucleotide-binding</keyword>
<keyword evidence="3 6" id="KW-0067">ATP-binding</keyword>
<dbReference type="RefSeq" id="WP_377354444.1">
    <property type="nucleotide sequence ID" value="NZ_JBHTLQ010000050.1"/>
</dbReference>
<comment type="caution">
    <text evidence="8">The sequence shown here is derived from an EMBL/GenBank/DDBJ whole genome shotgun (WGS) entry which is preliminary data.</text>
</comment>
<feature type="binding site" evidence="6">
    <location>
        <begin position="133"/>
        <end position="140"/>
    </location>
    <ligand>
        <name>ATP</name>
        <dbReference type="ChEBI" id="CHEBI:30616"/>
    </ligand>
</feature>
<accession>A0ABW3T5U3</accession>
<organism evidence="8 9">
    <name type="scientific">Phenylobacterium conjunctum</name>
    <dbReference type="NCBI Taxonomy" id="1298959"/>
    <lineage>
        <taxon>Bacteria</taxon>
        <taxon>Pseudomonadati</taxon>
        <taxon>Pseudomonadota</taxon>
        <taxon>Alphaproteobacteria</taxon>
        <taxon>Caulobacterales</taxon>
        <taxon>Caulobacteraceae</taxon>
        <taxon>Phenylobacterium</taxon>
    </lineage>
</organism>
<keyword evidence="6" id="KW-0378">Hydrolase</keyword>
<keyword evidence="4 6" id="KW-0408">Iron</keyword>
<dbReference type="Gene3D" id="3.30.300.130">
    <property type="entry name" value="Fe-S cluster assembly (FSCA)"/>
    <property type="match status" value="1"/>
</dbReference>
<evidence type="ECO:0000313" key="9">
    <source>
        <dbReference type="Proteomes" id="UP001597216"/>
    </source>
</evidence>
<comment type="subunit">
    <text evidence="6">Homodimer.</text>
</comment>
<name>A0ABW3T5U3_9CAUL</name>
<proteinExistence type="inferred from homology"/>
<dbReference type="SUPFAM" id="SSF117916">
    <property type="entry name" value="Fe-S cluster assembly (FSCA) domain-like"/>
    <property type="match status" value="1"/>
</dbReference>
<dbReference type="EMBL" id="JBHTLQ010000050">
    <property type="protein sequence ID" value="MFD1192292.1"/>
    <property type="molecule type" value="Genomic_DNA"/>
</dbReference>
<comment type="function">
    <text evidence="6">Binds and transfers iron-sulfur (Fe-S) clusters to target apoproteins. Can hydrolyze ATP.</text>
</comment>
<comment type="similarity">
    <text evidence="6">Belongs to the Mrp/NBP35 ATP-binding proteins family.</text>
</comment>
<dbReference type="Gene3D" id="3.40.50.300">
    <property type="entry name" value="P-loop containing nucleotide triphosphate hydrolases"/>
    <property type="match status" value="1"/>
</dbReference>
<dbReference type="Proteomes" id="UP001597216">
    <property type="component" value="Unassembled WGS sequence"/>
</dbReference>
<gene>
    <name evidence="8" type="ORF">ACFQ27_17020</name>
</gene>
<feature type="domain" description="MIP18 family-like" evidence="7">
    <location>
        <begin position="9"/>
        <end position="80"/>
    </location>
</feature>
<dbReference type="InterPro" id="IPR002744">
    <property type="entry name" value="MIP18-like"/>
</dbReference>
<evidence type="ECO:0000259" key="7">
    <source>
        <dbReference type="Pfam" id="PF01883"/>
    </source>
</evidence>
<sequence length="370" mass="37798">MDRTAPLDRAALLAALNQVADPKTGKGLSDAGLVKGLILAPGRAGFMLEVPAADAALYAPVRTAAEQLLSTLPGVAKAQVVLTSEAPSAPPAPGVTRVRKGARIAHDPGAQAGPPAEAERPAHVKRVIAVASGKGGVGKSTISVNLATALARQGLRVGLLDADVYGPSAPRMLGVDGEPGFGPEKKLIPLEAWGLKVMSIGFLVDEGAPMIWRGPMASSAVRQMVHDVAWGSEAEPLDVLVVDLPPGTGDIQLTLVQKLKLDGVVIVSTPQEIALIDARRAAAMFLKTATPILGVVENMAYFADASGARVPIFGEGGAKAEAVKLGVPLLGEIPLDVALRQACDDGKPVSAAAPESPAAQVFAQIAKALS</sequence>
<dbReference type="PANTHER" id="PTHR42961">
    <property type="entry name" value="IRON-SULFUR PROTEIN NUBPL"/>
    <property type="match status" value="1"/>
</dbReference>
<dbReference type="Pfam" id="PF10609">
    <property type="entry name" value="ParA"/>
    <property type="match status" value="1"/>
</dbReference>
<evidence type="ECO:0000313" key="8">
    <source>
        <dbReference type="EMBL" id="MFD1192292.1"/>
    </source>
</evidence>
<evidence type="ECO:0000256" key="3">
    <source>
        <dbReference type="ARBA" id="ARBA00022840"/>
    </source>
</evidence>
<evidence type="ECO:0000256" key="5">
    <source>
        <dbReference type="ARBA" id="ARBA00023014"/>
    </source>
</evidence>
<reference evidence="9" key="1">
    <citation type="journal article" date="2019" name="Int. J. Syst. Evol. Microbiol.">
        <title>The Global Catalogue of Microorganisms (GCM) 10K type strain sequencing project: providing services to taxonomists for standard genome sequencing and annotation.</title>
        <authorList>
            <consortium name="The Broad Institute Genomics Platform"/>
            <consortium name="The Broad Institute Genome Sequencing Center for Infectious Disease"/>
            <person name="Wu L."/>
            <person name="Ma J."/>
        </authorList>
    </citation>
    <scope>NUCLEOTIDE SEQUENCE [LARGE SCALE GENOMIC DNA]</scope>
    <source>
        <strain evidence="9">CCUG 55074</strain>
    </source>
</reference>
<dbReference type="InterPro" id="IPR044304">
    <property type="entry name" value="NUBPL-like"/>
</dbReference>
<evidence type="ECO:0000256" key="1">
    <source>
        <dbReference type="ARBA" id="ARBA00022723"/>
    </source>
</evidence>
<keyword evidence="5 6" id="KW-0411">Iron-sulfur</keyword>
<dbReference type="PANTHER" id="PTHR42961:SF2">
    <property type="entry name" value="IRON-SULFUR PROTEIN NUBPL"/>
    <property type="match status" value="1"/>
</dbReference>
<evidence type="ECO:0000256" key="6">
    <source>
        <dbReference type="HAMAP-Rule" id="MF_02040"/>
    </source>
</evidence>
<protein>
    <recommendedName>
        <fullName evidence="6">Iron-sulfur cluster carrier protein</fullName>
    </recommendedName>
</protein>
<dbReference type="Pfam" id="PF01883">
    <property type="entry name" value="FeS_assembly_P"/>
    <property type="match status" value="1"/>
</dbReference>
<dbReference type="CDD" id="cd02037">
    <property type="entry name" value="Mrp_NBP35"/>
    <property type="match status" value="1"/>
</dbReference>